<evidence type="ECO:0000256" key="1">
    <source>
        <dbReference type="SAM" id="Phobius"/>
    </source>
</evidence>
<keyword evidence="1" id="KW-1133">Transmembrane helix</keyword>
<feature type="non-terminal residue" evidence="2">
    <location>
        <position position="363"/>
    </location>
</feature>
<name>A0A6A0A586_HAELA</name>
<proteinExistence type="predicted"/>
<keyword evidence="1" id="KW-0812">Transmembrane</keyword>
<feature type="transmembrane region" description="Helical" evidence="1">
    <location>
        <begin position="131"/>
        <end position="154"/>
    </location>
</feature>
<accession>A0A6A0A586</accession>
<keyword evidence="1" id="KW-0472">Membrane</keyword>
<dbReference type="Proteomes" id="UP000485058">
    <property type="component" value="Unassembled WGS sequence"/>
</dbReference>
<comment type="caution">
    <text evidence="2">The sequence shown here is derived from an EMBL/GenBank/DDBJ whole genome shotgun (WGS) entry which is preliminary data.</text>
</comment>
<sequence>LWCCHHDYIPPLGIQQDNVAPSTLAPQARRPHSKMTVLDEWLAQHLHVPHISNPFHRRSDICRKLTARQQHILTKPKGAWSGMEKLTKLKNAPTGECRRIMLWMFWTLNMSYTDLQIAFENTAWRAPIAASILGGLMVLTFNIMSCVVLIRWVIHFVHCNSLMPCAVVPCITVDIMQTIVHRKSINRSGPSFGYGFVMAWCFVMAFFTFLCGLVLDSFGGWAQGTSRPSCLACKQPCHDQQWPAVDLCVQRHASYRLIDDGANWCGHHVKSVSTCVCVQAMLSKSTWRKRLTGRLIGRVPTTVGTVALAFICSAMYMKFFLGMIIFQGGISKTIGLYDVKTDQKRKVELGVARQNHVAPASDI</sequence>
<feature type="non-terminal residue" evidence="2">
    <location>
        <position position="1"/>
    </location>
</feature>
<evidence type="ECO:0000313" key="2">
    <source>
        <dbReference type="EMBL" id="GFH27654.1"/>
    </source>
</evidence>
<protein>
    <submittedName>
        <fullName evidence="2">Uncharacterized protein</fullName>
    </submittedName>
</protein>
<dbReference type="AlphaFoldDB" id="A0A6A0A586"/>
<evidence type="ECO:0000313" key="3">
    <source>
        <dbReference type="Proteomes" id="UP000485058"/>
    </source>
</evidence>
<keyword evidence="3" id="KW-1185">Reference proteome</keyword>
<reference evidence="2 3" key="1">
    <citation type="submission" date="2020-02" db="EMBL/GenBank/DDBJ databases">
        <title>Draft genome sequence of Haematococcus lacustris strain NIES-144.</title>
        <authorList>
            <person name="Morimoto D."/>
            <person name="Nakagawa S."/>
            <person name="Yoshida T."/>
            <person name="Sawayama S."/>
        </authorList>
    </citation>
    <scope>NUCLEOTIDE SEQUENCE [LARGE SCALE GENOMIC DNA]</scope>
    <source>
        <strain evidence="2 3">NIES-144</strain>
    </source>
</reference>
<gene>
    <name evidence="2" type="ORF">HaLaN_26015</name>
</gene>
<organism evidence="2 3">
    <name type="scientific">Haematococcus lacustris</name>
    <name type="common">Green alga</name>
    <name type="synonym">Haematococcus pluvialis</name>
    <dbReference type="NCBI Taxonomy" id="44745"/>
    <lineage>
        <taxon>Eukaryota</taxon>
        <taxon>Viridiplantae</taxon>
        <taxon>Chlorophyta</taxon>
        <taxon>core chlorophytes</taxon>
        <taxon>Chlorophyceae</taxon>
        <taxon>CS clade</taxon>
        <taxon>Chlamydomonadales</taxon>
        <taxon>Haematococcaceae</taxon>
        <taxon>Haematococcus</taxon>
    </lineage>
</organism>
<feature type="transmembrane region" description="Helical" evidence="1">
    <location>
        <begin position="192"/>
        <end position="215"/>
    </location>
</feature>
<feature type="transmembrane region" description="Helical" evidence="1">
    <location>
        <begin position="303"/>
        <end position="326"/>
    </location>
</feature>
<dbReference type="EMBL" id="BLLF01003562">
    <property type="protein sequence ID" value="GFH27654.1"/>
    <property type="molecule type" value="Genomic_DNA"/>
</dbReference>